<organism evidence="16 17">
    <name type="scientific">Paenibacillus lutrae</name>
    <dbReference type="NCBI Taxonomy" id="2078573"/>
    <lineage>
        <taxon>Bacteria</taxon>
        <taxon>Bacillati</taxon>
        <taxon>Bacillota</taxon>
        <taxon>Bacilli</taxon>
        <taxon>Bacillales</taxon>
        <taxon>Paenibacillaceae</taxon>
        <taxon>Paenibacillus</taxon>
    </lineage>
</organism>
<dbReference type="InterPro" id="IPR050736">
    <property type="entry name" value="Sensor_HK_Regulatory"/>
</dbReference>
<keyword evidence="5" id="KW-0597">Phosphoprotein</keyword>
<sequence length="492" mass="56375">MKLIPTRQRFTFFQRQFLSLLFLSLFVLVLVSFIFVYLFKLHIYDEKTEELESAGDTISRLLLREEVPDLTLSAYRTMLRERNISFVAMNAKGQLYFKDQRNAPPTFRSKTFMESLLAQIPKLESGKALIVEESGPDPYLVYPHEFKIKNQDGNNYLFVMSPVKGITQTISRVYETVMLAGLLVLVLAMAIALIVSRNMSRGVQSIRRATRLIADGHYDARSDLKRTDELGDLARDFNRMAEQLEAASRKLESNEVKRQRFITDVTHELRTPLTSIRGIVEGLRSDYITGQEQQAKYYGIIEDETLRLIRLINELLDMEKIQHGLITLRKEEYPLHDLLEVLAESFGFLIDDKPIRLEIDCQPDTVIYGDYDRLTQILINLIKNSIQFTSYGTIRLTGTMTASATELSITDTGRGMSTEEMEQIWDRFYKADPSRSKDRSETGLGLSIVKRLVEAHEAQIHVTSSPGSGTTFLLRFPLQEASASQEVNRRPE</sequence>
<keyword evidence="8" id="KW-0418">Kinase</keyword>
<dbReference type="InterPro" id="IPR004358">
    <property type="entry name" value="Sig_transdc_His_kin-like_C"/>
</dbReference>
<evidence type="ECO:0000256" key="12">
    <source>
        <dbReference type="SAM" id="Coils"/>
    </source>
</evidence>
<dbReference type="GO" id="GO:0005524">
    <property type="term" value="F:ATP binding"/>
    <property type="evidence" value="ECO:0007669"/>
    <property type="project" value="UniProtKB-KW"/>
</dbReference>
<dbReference type="Gene3D" id="3.30.565.10">
    <property type="entry name" value="Histidine kinase-like ATPase, C-terminal domain"/>
    <property type="match status" value="1"/>
</dbReference>
<evidence type="ECO:0000256" key="10">
    <source>
        <dbReference type="ARBA" id="ARBA00023012"/>
    </source>
</evidence>
<feature type="transmembrane region" description="Helical" evidence="13">
    <location>
        <begin position="177"/>
        <end position="195"/>
    </location>
</feature>
<dbReference type="InterPro" id="IPR005467">
    <property type="entry name" value="His_kinase_dom"/>
</dbReference>
<dbReference type="OrthoDB" id="9813151at2"/>
<feature type="coiled-coil region" evidence="12">
    <location>
        <begin position="230"/>
        <end position="257"/>
    </location>
</feature>
<keyword evidence="10" id="KW-0902">Two-component regulatory system</keyword>
<evidence type="ECO:0000256" key="9">
    <source>
        <dbReference type="ARBA" id="ARBA00022840"/>
    </source>
</evidence>
<dbReference type="SUPFAM" id="SSF47384">
    <property type="entry name" value="Homodimeric domain of signal transducing histidine kinase"/>
    <property type="match status" value="1"/>
</dbReference>
<keyword evidence="13" id="KW-1133">Transmembrane helix</keyword>
<evidence type="ECO:0000256" key="8">
    <source>
        <dbReference type="ARBA" id="ARBA00022777"/>
    </source>
</evidence>
<keyword evidence="13" id="KW-0812">Transmembrane</keyword>
<evidence type="ECO:0000256" key="7">
    <source>
        <dbReference type="ARBA" id="ARBA00022741"/>
    </source>
</evidence>
<dbReference type="InterPro" id="IPR003661">
    <property type="entry name" value="HisK_dim/P_dom"/>
</dbReference>
<dbReference type="InterPro" id="IPR036097">
    <property type="entry name" value="HisK_dim/P_sf"/>
</dbReference>
<dbReference type="EC" id="2.7.13.3" evidence="3"/>
<dbReference type="SMART" id="SM00387">
    <property type="entry name" value="HATPase_c"/>
    <property type="match status" value="1"/>
</dbReference>
<evidence type="ECO:0000256" key="6">
    <source>
        <dbReference type="ARBA" id="ARBA00022679"/>
    </source>
</evidence>
<proteinExistence type="predicted"/>
<accession>A0A7X3FLR6</accession>
<keyword evidence="6" id="KW-0808">Transferase</keyword>
<feature type="transmembrane region" description="Helical" evidence="13">
    <location>
        <begin position="20"/>
        <end position="39"/>
    </location>
</feature>
<dbReference type="PRINTS" id="PR00344">
    <property type="entry name" value="BCTRLSENSOR"/>
</dbReference>
<dbReference type="SMART" id="SM00388">
    <property type="entry name" value="HisKA"/>
    <property type="match status" value="1"/>
</dbReference>
<dbReference type="Proteomes" id="UP000490800">
    <property type="component" value="Unassembled WGS sequence"/>
</dbReference>
<dbReference type="Pfam" id="PF00512">
    <property type="entry name" value="HisKA"/>
    <property type="match status" value="1"/>
</dbReference>
<keyword evidence="7" id="KW-0547">Nucleotide-binding</keyword>
<dbReference type="PANTHER" id="PTHR43711:SF1">
    <property type="entry name" value="HISTIDINE KINASE 1"/>
    <property type="match status" value="1"/>
</dbReference>
<evidence type="ECO:0000256" key="1">
    <source>
        <dbReference type="ARBA" id="ARBA00000085"/>
    </source>
</evidence>
<dbReference type="CDD" id="cd06225">
    <property type="entry name" value="HAMP"/>
    <property type="match status" value="1"/>
</dbReference>
<dbReference type="Gene3D" id="1.10.287.130">
    <property type="match status" value="1"/>
</dbReference>
<evidence type="ECO:0000313" key="16">
    <source>
        <dbReference type="EMBL" id="MVP01804.1"/>
    </source>
</evidence>
<name>A0A7X3FLR6_9BACL</name>
<gene>
    <name evidence="16" type="ORF">EDM21_20110</name>
</gene>
<evidence type="ECO:0000256" key="3">
    <source>
        <dbReference type="ARBA" id="ARBA00012438"/>
    </source>
</evidence>
<evidence type="ECO:0000259" key="14">
    <source>
        <dbReference type="PROSITE" id="PS50109"/>
    </source>
</evidence>
<evidence type="ECO:0000259" key="15">
    <source>
        <dbReference type="PROSITE" id="PS50885"/>
    </source>
</evidence>
<keyword evidence="9" id="KW-0067">ATP-binding</keyword>
<keyword evidence="17" id="KW-1185">Reference proteome</keyword>
<dbReference type="CDD" id="cd00082">
    <property type="entry name" value="HisKA"/>
    <property type="match status" value="1"/>
</dbReference>
<evidence type="ECO:0000256" key="13">
    <source>
        <dbReference type="SAM" id="Phobius"/>
    </source>
</evidence>
<dbReference type="InterPro" id="IPR003594">
    <property type="entry name" value="HATPase_dom"/>
</dbReference>
<feature type="domain" description="HAMP" evidence="15">
    <location>
        <begin position="197"/>
        <end position="249"/>
    </location>
</feature>
<dbReference type="SUPFAM" id="SSF158472">
    <property type="entry name" value="HAMP domain-like"/>
    <property type="match status" value="1"/>
</dbReference>
<dbReference type="RefSeq" id="WP_157338227.1">
    <property type="nucleotide sequence ID" value="NZ_RHLK01000015.1"/>
</dbReference>
<comment type="subcellular location">
    <subcellularLocation>
        <location evidence="2">Cell membrane</location>
        <topology evidence="2">Multi-pass membrane protein</topology>
    </subcellularLocation>
</comment>
<protein>
    <recommendedName>
        <fullName evidence="3">histidine kinase</fullName>
        <ecNumber evidence="3">2.7.13.3</ecNumber>
    </recommendedName>
</protein>
<dbReference type="EMBL" id="RHLK01000015">
    <property type="protein sequence ID" value="MVP01804.1"/>
    <property type="molecule type" value="Genomic_DNA"/>
</dbReference>
<keyword evidence="12" id="KW-0175">Coiled coil</keyword>
<dbReference type="PANTHER" id="PTHR43711">
    <property type="entry name" value="TWO-COMPONENT HISTIDINE KINASE"/>
    <property type="match status" value="1"/>
</dbReference>
<dbReference type="GO" id="GO:0000155">
    <property type="term" value="F:phosphorelay sensor kinase activity"/>
    <property type="evidence" value="ECO:0007669"/>
    <property type="project" value="InterPro"/>
</dbReference>
<dbReference type="PROSITE" id="PS50109">
    <property type="entry name" value="HIS_KIN"/>
    <property type="match status" value="1"/>
</dbReference>
<dbReference type="InterPro" id="IPR036890">
    <property type="entry name" value="HATPase_C_sf"/>
</dbReference>
<dbReference type="AlphaFoldDB" id="A0A7X3FLR6"/>
<evidence type="ECO:0000256" key="11">
    <source>
        <dbReference type="ARBA" id="ARBA00023136"/>
    </source>
</evidence>
<reference evidence="16 17" key="1">
    <citation type="journal article" date="2019" name="Microorganisms">
        <title>Paenibacillus lutrae sp. nov., A Chitinolytic Species Isolated from A River Otter in Castril Natural Park, Granada, Spain.</title>
        <authorList>
            <person name="Rodriguez M."/>
            <person name="Reina J.C."/>
            <person name="Bejar V."/>
            <person name="Llamas I."/>
        </authorList>
    </citation>
    <scope>NUCLEOTIDE SEQUENCE [LARGE SCALE GENOMIC DNA]</scope>
    <source>
        <strain evidence="16 17">N10</strain>
    </source>
</reference>
<dbReference type="FunFam" id="3.30.565.10:FF:000006">
    <property type="entry name" value="Sensor histidine kinase WalK"/>
    <property type="match status" value="1"/>
</dbReference>
<comment type="caution">
    <text evidence="16">The sequence shown here is derived from an EMBL/GenBank/DDBJ whole genome shotgun (WGS) entry which is preliminary data.</text>
</comment>
<comment type="catalytic activity">
    <reaction evidence="1">
        <text>ATP + protein L-histidine = ADP + protein N-phospho-L-histidine.</text>
        <dbReference type="EC" id="2.7.13.3"/>
    </reaction>
</comment>
<keyword evidence="11 13" id="KW-0472">Membrane</keyword>
<dbReference type="Gene3D" id="6.10.340.10">
    <property type="match status" value="1"/>
</dbReference>
<evidence type="ECO:0000256" key="5">
    <source>
        <dbReference type="ARBA" id="ARBA00022553"/>
    </source>
</evidence>
<evidence type="ECO:0000256" key="4">
    <source>
        <dbReference type="ARBA" id="ARBA00022475"/>
    </source>
</evidence>
<evidence type="ECO:0000313" key="17">
    <source>
        <dbReference type="Proteomes" id="UP000490800"/>
    </source>
</evidence>
<dbReference type="FunFam" id="1.10.287.130:FF:000001">
    <property type="entry name" value="Two-component sensor histidine kinase"/>
    <property type="match status" value="1"/>
</dbReference>
<dbReference type="GO" id="GO:0005886">
    <property type="term" value="C:plasma membrane"/>
    <property type="evidence" value="ECO:0007669"/>
    <property type="project" value="UniProtKB-SubCell"/>
</dbReference>
<evidence type="ECO:0000256" key="2">
    <source>
        <dbReference type="ARBA" id="ARBA00004651"/>
    </source>
</evidence>
<feature type="domain" description="Histidine kinase" evidence="14">
    <location>
        <begin position="264"/>
        <end position="480"/>
    </location>
</feature>
<dbReference type="SMART" id="SM00304">
    <property type="entry name" value="HAMP"/>
    <property type="match status" value="1"/>
</dbReference>
<dbReference type="Pfam" id="PF02518">
    <property type="entry name" value="HATPase_c"/>
    <property type="match status" value="1"/>
</dbReference>
<dbReference type="SUPFAM" id="SSF55874">
    <property type="entry name" value="ATPase domain of HSP90 chaperone/DNA topoisomerase II/histidine kinase"/>
    <property type="match status" value="1"/>
</dbReference>
<dbReference type="InterPro" id="IPR003660">
    <property type="entry name" value="HAMP_dom"/>
</dbReference>
<dbReference type="Pfam" id="PF00672">
    <property type="entry name" value="HAMP"/>
    <property type="match status" value="1"/>
</dbReference>
<keyword evidence="4" id="KW-1003">Cell membrane</keyword>
<dbReference type="PROSITE" id="PS50885">
    <property type="entry name" value="HAMP"/>
    <property type="match status" value="1"/>
</dbReference>